<evidence type="ECO:0000313" key="2">
    <source>
        <dbReference type="Proteomes" id="UP000321947"/>
    </source>
</evidence>
<dbReference type="EMBL" id="SSTD01015597">
    <property type="protein sequence ID" value="TYK02443.1"/>
    <property type="molecule type" value="Genomic_DNA"/>
</dbReference>
<dbReference type="AlphaFoldDB" id="A0A5D3BRY8"/>
<accession>A0A5D3BRY8</accession>
<comment type="caution">
    <text evidence="1">The sequence shown here is derived from an EMBL/GenBank/DDBJ whole genome shotgun (WGS) entry which is preliminary data.</text>
</comment>
<reference evidence="1 2" key="1">
    <citation type="submission" date="2019-08" db="EMBL/GenBank/DDBJ databases">
        <title>Draft genome sequences of two oriental melons (Cucumis melo L. var makuwa).</title>
        <authorList>
            <person name="Kwon S.-Y."/>
        </authorList>
    </citation>
    <scope>NUCLEOTIDE SEQUENCE [LARGE SCALE GENOMIC DNA]</scope>
    <source>
        <strain evidence="2">cv. Chang Bougi</strain>
        <tissue evidence="1">Leaf</tissue>
    </source>
</reference>
<protein>
    <submittedName>
        <fullName evidence="1">Gag-pol polyprotein</fullName>
    </submittedName>
</protein>
<gene>
    <name evidence="1" type="ORF">E5676_scaffold1738G00500</name>
</gene>
<organism evidence="1 2">
    <name type="scientific">Cucumis melo var. makuwa</name>
    <name type="common">Oriental melon</name>
    <dbReference type="NCBI Taxonomy" id="1194695"/>
    <lineage>
        <taxon>Eukaryota</taxon>
        <taxon>Viridiplantae</taxon>
        <taxon>Streptophyta</taxon>
        <taxon>Embryophyta</taxon>
        <taxon>Tracheophyta</taxon>
        <taxon>Spermatophyta</taxon>
        <taxon>Magnoliopsida</taxon>
        <taxon>eudicotyledons</taxon>
        <taxon>Gunneridae</taxon>
        <taxon>Pentapetalae</taxon>
        <taxon>rosids</taxon>
        <taxon>fabids</taxon>
        <taxon>Cucurbitales</taxon>
        <taxon>Cucurbitaceae</taxon>
        <taxon>Benincaseae</taxon>
        <taxon>Cucumis</taxon>
    </lineage>
</organism>
<dbReference type="Pfam" id="PF14223">
    <property type="entry name" value="Retrotran_gag_2"/>
    <property type="match status" value="1"/>
</dbReference>
<dbReference type="Proteomes" id="UP000321947">
    <property type="component" value="Unassembled WGS sequence"/>
</dbReference>
<proteinExistence type="predicted"/>
<evidence type="ECO:0000313" key="1">
    <source>
        <dbReference type="EMBL" id="TYK02443.1"/>
    </source>
</evidence>
<name>A0A5D3BRY8_CUCMM</name>
<sequence>MTEEETIAEFNVRVLDIANESDVLGEKMSDSKLVRKVLRSLPSKFQNSRVSFTNTLAINATVVKPPQQLSPEYQALLHLDCTEGRTINEVKKTMTLQNLRSMANESSVMSVKDLDILKLNVQPISKHKKKSLVATFSDEEDYSESDDE</sequence>